<dbReference type="RefSeq" id="WP_007415773.1">
    <property type="nucleotide sequence ID" value="NZ_ABOX02000019.1"/>
</dbReference>
<sequence>MEHAILVSLRLLLHRFLGELPVGLTISGETPLKTMQQDHAQGLAGLGIGLFFIFFAIAIALGIYVFYCYCFKLICEKTGRKPGVLIWIPIVHYIPLLEVAGLPIWLIVLLLIPFVNLIVFIILWAKVCEARGKSPWLVILFFIPVVNLVLIPYLAFSE</sequence>
<evidence type="ECO:0000256" key="1">
    <source>
        <dbReference type="SAM" id="Phobius"/>
    </source>
</evidence>
<dbReference type="Proteomes" id="UP000003688">
    <property type="component" value="Unassembled WGS sequence"/>
</dbReference>
<evidence type="ECO:0000313" key="3">
    <source>
        <dbReference type="Proteomes" id="UP000003688"/>
    </source>
</evidence>
<organism evidence="2 3">
    <name type="scientific">Pedosphaera parvula (strain Ellin514)</name>
    <dbReference type="NCBI Taxonomy" id="320771"/>
    <lineage>
        <taxon>Bacteria</taxon>
        <taxon>Pseudomonadati</taxon>
        <taxon>Verrucomicrobiota</taxon>
        <taxon>Pedosphaerae</taxon>
        <taxon>Pedosphaerales</taxon>
        <taxon>Pedosphaeraceae</taxon>
        <taxon>Pedosphaera</taxon>
    </lineage>
</organism>
<dbReference type="EMBL" id="ABOX02000019">
    <property type="protein sequence ID" value="EEF60207.1"/>
    <property type="molecule type" value="Genomic_DNA"/>
</dbReference>
<dbReference type="STRING" id="320771.Cflav_PD3266"/>
<feature type="transmembrane region" description="Helical" evidence="1">
    <location>
        <begin position="42"/>
        <end position="67"/>
    </location>
</feature>
<dbReference type="OrthoDB" id="466846at2"/>
<gene>
    <name evidence="2" type="ORF">Cflav_PD3266</name>
</gene>
<dbReference type="AlphaFoldDB" id="B9XIY0"/>
<dbReference type="InterPro" id="IPR043739">
    <property type="entry name" value="DUF5684"/>
</dbReference>
<proteinExistence type="predicted"/>
<protein>
    <submittedName>
        <fullName evidence="2">Uncharacterized protein</fullName>
    </submittedName>
</protein>
<accession>B9XIY0</accession>
<feature type="transmembrane region" description="Helical" evidence="1">
    <location>
        <begin position="79"/>
        <end position="96"/>
    </location>
</feature>
<comment type="caution">
    <text evidence="2">The sequence shown here is derived from an EMBL/GenBank/DDBJ whole genome shotgun (WGS) entry which is preliminary data.</text>
</comment>
<keyword evidence="1" id="KW-0472">Membrane</keyword>
<evidence type="ECO:0000313" key="2">
    <source>
        <dbReference type="EMBL" id="EEF60207.1"/>
    </source>
</evidence>
<dbReference type="Pfam" id="PF18936">
    <property type="entry name" value="DUF5684"/>
    <property type="match status" value="1"/>
</dbReference>
<feature type="transmembrane region" description="Helical" evidence="1">
    <location>
        <begin position="102"/>
        <end position="124"/>
    </location>
</feature>
<feature type="transmembrane region" description="Helical" evidence="1">
    <location>
        <begin position="136"/>
        <end position="156"/>
    </location>
</feature>
<keyword evidence="1" id="KW-0812">Transmembrane</keyword>
<name>B9XIY0_PEDPL</name>
<keyword evidence="3" id="KW-1185">Reference proteome</keyword>
<keyword evidence="1" id="KW-1133">Transmembrane helix</keyword>
<reference evidence="2 3" key="1">
    <citation type="journal article" date="2011" name="J. Bacteriol.">
        <title>Genome sequence of 'Pedosphaera parvula' Ellin514, an aerobic Verrucomicrobial isolate from pasture soil.</title>
        <authorList>
            <person name="Kant R."/>
            <person name="van Passel M.W."/>
            <person name="Sangwan P."/>
            <person name="Palva A."/>
            <person name="Lucas S."/>
            <person name="Copeland A."/>
            <person name="Lapidus A."/>
            <person name="Glavina Del Rio T."/>
            <person name="Dalin E."/>
            <person name="Tice H."/>
            <person name="Bruce D."/>
            <person name="Goodwin L."/>
            <person name="Pitluck S."/>
            <person name="Chertkov O."/>
            <person name="Larimer F.W."/>
            <person name="Land M.L."/>
            <person name="Hauser L."/>
            <person name="Brettin T.S."/>
            <person name="Detter J.C."/>
            <person name="Han S."/>
            <person name="de Vos W.M."/>
            <person name="Janssen P.H."/>
            <person name="Smidt H."/>
        </authorList>
    </citation>
    <scope>NUCLEOTIDE SEQUENCE [LARGE SCALE GENOMIC DNA]</scope>
    <source>
        <strain evidence="2 3">Ellin514</strain>
    </source>
</reference>